<dbReference type="PROSITE" id="PS00893">
    <property type="entry name" value="NUDIX_BOX"/>
    <property type="match status" value="1"/>
</dbReference>
<dbReference type="Pfam" id="PF00293">
    <property type="entry name" value="NUDIX"/>
    <property type="match status" value="1"/>
</dbReference>
<dbReference type="InterPro" id="IPR015797">
    <property type="entry name" value="NUDIX_hydrolase-like_dom_sf"/>
</dbReference>
<feature type="domain" description="Nudix hydrolase" evidence="5">
    <location>
        <begin position="12"/>
        <end position="146"/>
    </location>
</feature>
<comment type="similarity">
    <text evidence="4">Belongs to the Nudix hydrolase family.</text>
</comment>
<protein>
    <submittedName>
        <fullName evidence="6">NUDIX domain-containing protein</fullName>
    </submittedName>
</protein>
<sequence length="162" mass="18319">MSSPPQAPPPPSARLASRIILLDDRNRILLLRACEPATRHIFWLMPGGGLDPGETFEQAALRELHEETGITAPIGPCVWYRRHLHLWNGRESDQFEKFFLVRIPSATDIVPPQPDSYISDHRWWTLSELTGTTDDFAPRQLPRLLPPILRGDIPSDPLDCGI</sequence>
<dbReference type="PANTHER" id="PTHR43046">
    <property type="entry name" value="GDP-MANNOSE MANNOSYL HYDROLASE"/>
    <property type="match status" value="1"/>
</dbReference>
<dbReference type="PRINTS" id="PR00502">
    <property type="entry name" value="NUDIXFAMILY"/>
</dbReference>
<evidence type="ECO:0000256" key="1">
    <source>
        <dbReference type="ARBA" id="ARBA00001946"/>
    </source>
</evidence>
<dbReference type="Gene3D" id="3.90.79.10">
    <property type="entry name" value="Nucleoside Triphosphate Pyrophosphohydrolase"/>
    <property type="match status" value="1"/>
</dbReference>
<gene>
    <name evidence="6" type="ORF">OJ996_25840</name>
</gene>
<name>A0ABT3GB16_9BACT</name>
<reference evidence="6" key="1">
    <citation type="submission" date="2022-10" db="EMBL/GenBank/DDBJ databases">
        <title>Luteolibacter sp. GHJ8, whole genome shotgun sequencing project.</title>
        <authorList>
            <person name="Zhao G."/>
            <person name="Shen L."/>
        </authorList>
    </citation>
    <scope>NUCLEOTIDE SEQUENCE</scope>
    <source>
        <strain evidence="6">GHJ8</strain>
    </source>
</reference>
<dbReference type="InterPro" id="IPR000086">
    <property type="entry name" value="NUDIX_hydrolase_dom"/>
</dbReference>
<dbReference type="InterPro" id="IPR020084">
    <property type="entry name" value="NUDIX_hydrolase_CS"/>
</dbReference>
<evidence type="ECO:0000256" key="2">
    <source>
        <dbReference type="ARBA" id="ARBA00022801"/>
    </source>
</evidence>
<dbReference type="PROSITE" id="PS51462">
    <property type="entry name" value="NUDIX"/>
    <property type="match status" value="1"/>
</dbReference>
<keyword evidence="3" id="KW-0460">Magnesium</keyword>
<keyword evidence="7" id="KW-1185">Reference proteome</keyword>
<comment type="cofactor">
    <cofactor evidence="1">
        <name>Mg(2+)</name>
        <dbReference type="ChEBI" id="CHEBI:18420"/>
    </cofactor>
</comment>
<dbReference type="EMBL" id="JAPDDR010000024">
    <property type="protein sequence ID" value="MCW1917038.1"/>
    <property type="molecule type" value="Genomic_DNA"/>
</dbReference>
<keyword evidence="2 4" id="KW-0378">Hydrolase</keyword>
<dbReference type="Proteomes" id="UP001165653">
    <property type="component" value="Unassembled WGS sequence"/>
</dbReference>
<evidence type="ECO:0000256" key="3">
    <source>
        <dbReference type="ARBA" id="ARBA00022842"/>
    </source>
</evidence>
<proteinExistence type="inferred from homology"/>
<evidence type="ECO:0000259" key="5">
    <source>
        <dbReference type="PROSITE" id="PS51462"/>
    </source>
</evidence>
<evidence type="ECO:0000313" key="6">
    <source>
        <dbReference type="EMBL" id="MCW1917038.1"/>
    </source>
</evidence>
<dbReference type="RefSeq" id="WP_264516658.1">
    <property type="nucleotide sequence ID" value="NZ_JAPDDR010000024.1"/>
</dbReference>
<evidence type="ECO:0000256" key="4">
    <source>
        <dbReference type="RuleBase" id="RU003476"/>
    </source>
</evidence>
<accession>A0ABT3GB16</accession>
<organism evidence="6 7">
    <name type="scientific">Luteolibacter rhizosphaerae</name>
    <dbReference type="NCBI Taxonomy" id="2989719"/>
    <lineage>
        <taxon>Bacteria</taxon>
        <taxon>Pseudomonadati</taxon>
        <taxon>Verrucomicrobiota</taxon>
        <taxon>Verrucomicrobiia</taxon>
        <taxon>Verrucomicrobiales</taxon>
        <taxon>Verrucomicrobiaceae</taxon>
        <taxon>Luteolibacter</taxon>
    </lineage>
</organism>
<evidence type="ECO:0000313" key="7">
    <source>
        <dbReference type="Proteomes" id="UP001165653"/>
    </source>
</evidence>
<dbReference type="CDD" id="cd04685">
    <property type="entry name" value="NUDIX_Hydrolase"/>
    <property type="match status" value="1"/>
</dbReference>
<dbReference type="InterPro" id="IPR020476">
    <property type="entry name" value="Nudix_hydrolase"/>
</dbReference>
<dbReference type="PANTHER" id="PTHR43046:SF12">
    <property type="entry name" value="GDP-MANNOSE MANNOSYL HYDROLASE"/>
    <property type="match status" value="1"/>
</dbReference>
<comment type="caution">
    <text evidence="6">The sequence shown here is derived from an EMBL/GenBank/DDBJ whole genome shotgun (WGS) entry which is preliminary data.</text>
</comment>
<dbReference type="SUPFAM" id="SSF55811">
    <property type="entry name" value="Nudix"/>
    <property type="match status" value="1"/>
</dbReference>